<protein>
    <submittedName>
        <fullName evidence="1">Uncharacterized protein</fullName>
    </submittedName>
</protein>
<evidence type="ECO:0000313" key="2">
    <source>
        <dbReference type="Proteomes" id="UP000609027"/>
    </source>
</evidence>
<accession>A0A927HVX2</accession>
<name>A0A927HVX2_KLEPN</name>
<organism evidence="1 2">
    <name type="scientific">Klebsiella pneumoniae</name>
    <dbReference type="NCBI Taxonomy" id="573"/>
    <lineage>
        <taxon>Bacteria</taxon>
        <taxon>Pseudomonadati</taxon>
        <taxon>Pseudomonadota</taxon>
        <taxon>Gammaproteobacteria</taxon>
        <taxon>Enterobacterales</taxon>
        <taxon>Enterobacteriaceae</taxon>
        <taxon>Klebsiella/Raoultella group</taxon>
        <taxon>Klebsiella</taxon>
        <taxon>Klebsiella pneumoniae complex</taxon>
    </lineage>
</organism>
<dbReference type="Proteomes" id="UP000609027">
    <property type="component" value="Unassembled WGS sequence"/>
</dbReference>
<evidence type="ECO:0000313" key="1">
    <source>
        <dbReference type="EMBL" id="MBD3720732.1"/>
    </source>
</evidence>
<sequence length="102" mass="11912">MFAGKKIGPDPRNFNQRVSLGRNDLLIRTFLGFPMVYVEAKIVMTAYRGEEIYTLPIPHQNSSVGFTYNNDLFSETVTFYPLERERRFILRLIKSDLVANEY</sequence>
<dbReference type="EMBL" id="JACXTJ010000001">
    <property type="protein sequence ID" value="MBD3720732.1"/>
    <property type="molecule type" value="Genomic_DNA"/>
</dbReference>
<proteinExistence type="predicted"/>
<dbReference type="AlphaFoldDB" id="A0A927HVX2"/>
<gene>
    <name evidence="1" type="ORF">IE992_01510</name>
</gene>
<comment type="caution">
    <text evidence="1">The sequence shown here is derived from an EMBL/GenBank/DDBJ whole genome shotgun (WGS) entry which is preliminary data.</text>
</comment>
<reference evidence="1" key="1">
    <citation type="submission" date="2020-07" db="EMBL/GenBank/DDBJ databases">
        <title>Clinical and genomic characterization of carbapenemase-producing Enterobacterales causing secondary infections during the COVID-19 crisis at a New York City hospital.</title>
        <authorList>
            <person name="Gomez-Simmonds A."/>
            <person name="Annavajhala M.K."/>
            <person name="Uhlemann A.-C."/>
        </authorList>
    </citation>
    <scope>NUCLEOTIDE SEQUENCE</scope>
    <source>
        <strain evidence="1">NK1607</strain>
    </source>
</reference>